<dbReference type="SUPFAM" id="SSF56219">
    <property type="entry name" value="DNase I-like"/>
    <property type="match status" value="1"/>
</dbReference>
<dbReference type="InterPro" id="IPR000198">
    <property type="entry name" value="RhoGAP_dom"/>
</dbReference>
<protein>
    <recommendedName>
        <fullName evidence="9">Rho-GAP domain-containing protein</fullName>
    </recommendedName>
</protein>
<dbReference type="Pfam" id="PF00620">
    <property type="entry name" value="RhoGAP"/>
    <property type="match status" value="1"/>
</dbReference>
<dbReference type="Pfam" id="PF21310">
    <property type="entry name" value="OCRL-like_ASH"/>
    <property type="match status" value="1"/>
</dbReference>
<keyword evidence="3" id="KW-0967">Endosome</keyword>
<sequence length="901" mass="99308">MLDPTLTRNVVKRLRTNSEQIRAVLAGELAVSGSKFVAGRVGGDDDVRRVLAVVVNAEFGREEAGVFVFGTGASGELRTIATIPVIGDFNVSISQNNKEGTSNSPEYLPSPTFQSIDVTLSIEGARDRVSVVVTNAQALQDFIASARGLKELFCATEQLTPSDISHQWLRWYNPSILSSKASLNPTNYHQYIREPHHPPTLSKAVHGAPGDEAADLKVLEEAYIRQQMRSRIKEYSTSHPLLLHTATFNVNGKSPSERLYPLLGTTPGKTDEDEPLPDILVFGFQELDLSTEALLYLSTTEKEETWFDAIMEDMGDASQDYVKLVSKQLVGMLIIVVVKKSLRPHIHHIHSTSSGQGYMWLGNKGGVAVRFRIYDTVFTFVNSHLAASRAAPGPVDDMVERRNADFTELRRVLKFPEPAAVPAGDAEYTSSGVQHSGMLESDYTFWINYRINLSDGDVRELIADAAQTRDYSPMFPFDQLNIQRDLGKCFTEFSEGTITFTPTYRFELGPTLGLVHDVKRRPAWTDRILFRNAESVSLKQISYDGHPNIFLSDHKPVTSRFELEALTFNLERMIAALDEIRTPLEGPPDLEATPSLVIESSHVDFGQVLCNVPLTKSVKLTSSSPAVVAFRFIPPSEDDSTTPPWLTVTPESGIILPGKSQDVEITINVDYSAAGALNKGANLRDMLVIHVENGKDYFVSVAGDFLRTCLGNDLSWLASISDPIRGIDPSVVHGNHGPSAPKEVMRLVSWLMSNATTEERLFLGHGAKAEVDAIIESLDTGAEFPSSKSPTFALSIGEALLELLRSLREPVVPWRHQPSCAIATSRDQAFEVIERFPPASTNVLVSVTAFLHFSLQEPNPVRATSLARTFGSIFLRDNPSGLPSTWISPVAKTRFILYLIS</sequence>
<dbReference type="Pfam" id="PF22669">
    <property type="entry name" value="Exo_endo_phos2"/>
    <property type="match status" value="1"/>
</dbReference>
<dbReference type="InterPro" id="IPR008936">
    <property type="entry name" value="Rho_GTPase_activation_prot"/>
</dbReference>
<dbReference type="GO" id="GO:0004439">
    <property type="term" value="F:phosphatidylinositol-4,5-bisphosphate 5-phosphatase activity"/>
    <property type="evidence" value="ECO:0007669"/>
    <property type="project" value="TreeGrafter"/>
</dbReference>
<dbReference type="GO" id="GO:0007165">
    <property type="term" value="P:signal transduction"/>
    <property type="evidence" value="ECO:0007669"/>
    <property type="project" value="InterPro"/>
</dbReference>
<dbReference type="InterPro" id="IPR036691">
    <property type="entry name" value="Endo/exonu/phosph_ase_sf"/>
</dbReference>
<organism evidence="7 8">
    <name type="scientific">Tulasnella calospora MUT 4182</name>
    <dbReference type="NCBI Taxonomy" id="1051891"/>
    <lineage>
        <taxon>Eukaryota</taxon>
        <taxon>Fungi</taxon>
        <taxon>Dikarya</taxon>
        <taxon>Basidiomycota</taxon>
        <taxon>Agaricomycotina</taxon>
        <taxon>Agaricomycetes</taxon>
        <taxon>Cantharellales</taxon>
        <taxon>Tulasnellaceae</taxon>
        <taxon>Tulasnella</taxon>
    </lineage>
</organism>
<dbReference type="GO" id="GO:0031901">
    <property type="term" value="C:early endosome membrane"/>
    <property type="evidence" value="ECO:0007669"/>
    <property type="project" value="UniProtKB-SubCell"/>
</dbReference>
<gene>
    <name evidence="7" type="ORF">M407DRAFT_21294</name>
</gene>
<name>A0A0C3QEF5_9AGAM</name>
<dbReference type="EMBL" id="KN822981">
    <property type="protein sequence ID" value="KIO29555.1"/>
    <property type="molecule type" value="Genomic_DNA"/>
</dbReference>
<dbReference type="PROSITE" id="PS50238">
    <property type="entry name" value="RHOGAP"/>
    <property type="match status" value="1"/>
</dbReference>
<reference evidence="8" key="2">
    <citation type="submission" date="2015-01" db="EMBL/GenBank/DDBJ databases">
        <title>Evolutionary Origins and Diversification of the Mycorrhizal Mutualists.</title>
        <authorList>
            <consortium name="DOE Joint Genome Institute"/>
            <consortium name="Mycorrhizal Genomics Consortium"/>
            <person name="Kohler A."/>
            <person name="Kuo A."/>
            <person name="Nagy L.G."/>
            <person name="Floudas D."/>
            <person name="Copeland A."/>
            <person name="Barry K.W."/>
            <person name="Cichocki N."/>
            <person name="Veneault-Fourrey C."/>
            <person name="LaButti K."/>
            <person name="Lindquist E.A."/>
            <person name="Lipzen A."/>
            <person name="Lundell T."/>
            <person name="Morin E."/>
            <person name="Murat C."/>
            <person name="Riley R."/>
            <person name="Ohm R."/>
            <person name="Sun H."/>
            <person name="Tunlid A."/>
            <person name="Henrissat B."/>
            <person name="Grigoriev I.V."/>
            <person name="Hibbett D.S."/>
            <person name="Martin F."/>
        </authorList>
    </citation>
    <scope>NUCLEOTIDE SEQUENCE [LARGE SCALE GENOMIC DNA]</scope>
    <source>
        <strain evidence="8">MUT 4182</strain>
    </source>
</reference>
<dbReference type="Gene3D" id="1.10.555.10">
    <property type="entry name" value="Rho GTPase activation protein"/>
    <property type="match status" value="1"/>
</dbReference>
<dbReference type="PANTHER" id="PTHR11200">
    <property type="entry name" value="INOSITOL 5-PHOSPHATASE"/>
    <property type="match status" value="1"/>
</dbReference>
<evidence type="ECO:0000313" key="8">
    <source>
        <dbReference type="Proteomes" id="UP000054248"/>
    </source>
</evidence>
<dbReference type="PANTHER" id="PTHR11200:SF300">
    <property type="entry name" value="TYPE II INOSITOL 1,4,5-TRISPHOSPHATE 5-PHOSPHATASE"/>
    <property type="match status" value="1"/>
</dbReference>
<dbReference type="SMART" id="SM00128">
    <property type="entry name" value="IPPc"/>
    <property type="match status" value="1"/>
</dbReference>
<dbReference type="InterPro" id="IPR013783">
    <property type="entry name" value="Ig-like_fold"/>
</dbReference>
<feature type="domain" description="MSP" evidence="5">
    <location>
        <begin position="589"/>
        <end position="734"/>
    </location>
</feature>
<dbReference type="Proteomes" id="UP000054248">
    <property type="component" value="Unassembled WGS sequence"/>
</dbReference>
<dbReference type="AlphaFoldDB" id="A0A0C3QEF5"/>
<evidence type="ECO:0000313" key="7">
    <source>
        <dbReference type="EMBL" id="KIO29555.1"/>
    </source>
</evidence>
<evidence type="ECO:0000256" key="3">
    <source>
        <dbReference type="ARBA" id="ARBA00022753"/>
    </source>
</evidence>
<dbReference type="STRING" id="1051891.A0A0C3QEF5"/>
<dbReference type="PROSITE" id="PS50202">
    <property type="entry name" value="MSP"/>
    <property type="match status" value="1"/>
</dbReference>
<dbReference type="OrthoDB" id="7862313at2759"/>
<evidence type="ECO:0008006" key="9">
    <source>
        <dbReference type="Google" id="ProtNLM"/>
    </source>
</evidence>
<dbReference type="Gene3D" id="2.60.40.10">
    <property type="entry name" value="Immunoglobulins"/>
    <property type="match status" value="1"/>
</dbReference>
<dbReference type="InterPro" id="IPR048869">
    <property type="entry name" value="OCRL-1_2_ASH"/>
</dbReference>
<evidence type="ECO:0000259" key="6">
    <source>
        <dbReference type="PROSITE" id="PS50238"/>
    </source>
</evidence>
<comment type="subcellular location">
    <subcellularLocation>
        <location evidence="2">Cytoplasmic vesicle</location>
        <location evidence="2">Phagosome membrane</location>
    </subcellularLocation>
    <subcellularLocation>
        <location evidence="1">Early endosome membrane</location>
    </subcellularLocation>
</comment>
<keyword evidence="8" id="KW-1185">Reference proteome</keyword>
<evidence type="ECO:0000256" key="2">
    <source>
        <dbReference type="ARBA" id="ARBA00004580"/>
    </source>
</evidence>
<dbReference type="InterPro" id="IPR046985">
    <property type="entry name" value="IP5"/>
</dbReference>
<dbReference type="SMART" id="SM00324">
    <property type="entry name" value="RhoGAP"/>
    <property type="match status" value="1"/>
</dbReference>
<evidence type="ECO:0000256" key="1">
    <source>
        <dbReference type="ARBA" id="ARBA00004146"/>
    </source>
</evidence>
<dbReference type="Gene3D" id="3.60.10.10">
    <property type="entry name" value="Endonuclease/exonuclease/phosphatase"/>
    <property type="match status" value="1"/>
</dbReference>
<evidence type="ECO:0000256" key="4">
    <source>
        <dbReference type="ARBA" id="ARBA00023329"/>
    </source>
</evidence>
<dbReference type="InterPro" id="IPR000300">
    <property type="entry name" value="IPPc"/>
</dbReference>
<feature type="domain" description="Rho-GAP" evidence="6">
    <location>
        <begin position="718"/>
        <end position="901"/>
    </location>
</feature>
<accession>A0A0C3QEF5</accession>
<dbReference type="SUPFAM" id="SSF48350">
    <property type="entry name" value="GTPase activation domain, GAP"/>
    <property type="match status" value="1"/>
</dbReference>
<keyword evidence="4" id="KW-0968">Cytoplasmic vesicle</keyword>
<evidence type="ECO:0000259" key="5">
    <source>
        <dbReference type="PROSITE" id="PS50202"/>
    </source>
</evidence>
<dbReference type="InterPro" id="IPR000535">
    <property type="entry name" value="MSP_dom"/>
</dbReference>
<proteinExistence type="predicted"/>
<dbReference type="HOGENOM" id="CLU_006779_0_0_1"/>
<reference evidence="7 8" key="1">
    <citation type="submission" date="2014-04" db="EMBL/GenBank/DDBJ databases">
        <authorList>
            <consortium name="DOE Joint Genome Institute"/>
            <person name="Kuo A."/>
            <person name="Girlanda M."/>
            <person name="Perotto S."/>
            <person name="Kohler A."/>
            <person name="Nagy L.G."/>
            <person name="Floudas D."/>
            <person name="Copeland A."/>
            <person name="Barry K.W."/>
            <person name="Cichocki N."/>
            <person name="Veneault-Fourrey C."/>
            <person name="LaButti K."/>
            <person name="Lindquist E.A."/>
            <person name="Lipzen A."/>
            <person name="Lundell T."/>
            <person name="Morin E."/>
            <person name="Murat C."/>
            <person name="Sun H."/>
            <person name="Tunlid A."/>
            <person name="Henrissat B."/>
            <person name="Grigoriev I.V."/>
            <person name="Hibbett D.S."/>
            <person name="Martin F."/>
            <person name="Nordberg H.P."/>
            <person name="Cantor M.N."/>
            <person name="Hua S.X."/>
        </authorList>
    </citation>
    <scope>NUCLEOTIDE SEQUENCE [LARGE SCALE GENOMIC DNA]</scope>
    <source>
        <strain evidence="7 8">MUT 4182</strain>
    </source>
</reference>
<dbReference type="GO" id="GO:0046856">
    <property type="term" value="P:phosphatidylinositol dephosphorylation"/>
    <property type="evidence" value="ECO:0007669"/>
    <property type="project" value="InterPro"/>
</dbReference>